<keyword evidence="2" id="KW-1185">Reference proteome</keyword>
<reference evidence="1" key="1">
    <citation type="submission" date="2022-03" db="EMBL/GenBank/DDBJ databases">
        <authorList>
            <person name="Sayadi A."/>
        </authorList>
    </citation>
    <scope>NUCLEOTIDE SEQUENCE</scope>
</reference>
<organism evidence="1 2">
    <name type="scientific">Acanthoscelides obtectus</name>
    <name type="common">Bean weevil</name>
    <name type="synonym">Bruchus obtectus</name>
    <dbReference type="NCBI Taxonomy" id="200917"/>
    <lineage>
        <taxon>Eukaryota</taxon>
        <taxon>Metazoa</taxon>
        <taxon>Ecdysozoa</taxon>
        <taxon>Arthropoda</taxon>
        <taxon>Hexapoda</taxon>
        <taxon>Insecta</taxon>
        <taxon>Pterygota</taxon>
        <taxon>Neoptera</taxon>
        <taxon>Endopterygota</taxon>
        <taxon>Coleoptera</taxon>
        <taxon>Polyphaga</taxon>
        <taxon>Cucujiformia</taxon>
        <taxon>Chrysomeloidea</taxon>
        <taxon>Chrysomelidae</taxon>
        <taxon>Bruchinae</taxon>
        <taxon>Bruchini</taxon>
        <taxon>Acanthoscelides</taxon>
    </lineage>
</organism>
<dbReference type="AlphaFoldDB" id="A0A9P0KYL4"/>
<protein>
    <submittedName>
        <fullName evidence="1">Uncharacterized protein</fullName>
    </submittedName>
</protein>
<accession>A0A9P0KYL4</accession>
<name>A0A9P0KYL4_ACAOB</name>
<comment type="caution">
    <text evidence="1">The sequence shown here is derived from an EMBL/GenBank/DDBJ whole genome shotgun (WGS) entry which is preliminary data.</text>
</comment>
<evidence type="ECO:0000313" key="2">
    <source>
        <dbReference type="Proteomes" id="UP001152888"/>
    </source>
</evidence>
<evidence type="ECO:0000313" key="1">
    <source>
        <dbReference type="EMBL" id="CAH1984444.1"/>
    </source>
</evidence>
<dbReference type="EMBL" id="CAKOFQ010006958">
    <property type="protein sequence ID" value="CAH1984444.1"/>
    <property type="molecule type" value="Genomic_DNA"/>
</dbReference>
<gene>
    <name evidence="1" type="ORF">ACAOBT_LOCUS16093</name>
</gene>
<sequence length="141" mass="15303">MSSRCKRILAAALETDKNSQVLEEALSHSIIFTNEDVIIENVTNDGLSKWISEADPVLPLTLSYYDMNVDIIEALVHNADPVSPSKHAVGSTVLPTVASGENNVIQLRYADSDLNGTSENLQTSSELLEGEMKVPVYPKGC</sequence>
<dbReference type="OrthoDB" id="6804935at2759"/>
<proteinExistence type="predicted"/>
<dbReference type="Proteomes" id="UP001152888">
    <property type="component" value="Unassembled WGS sequence"/>
</dbReference>